<protein>
    <submittedName>
        <fullName evidence="4">Glycerophosphoryl diester phosphodiesterase</fullName>
    </submittedName>
</protein>
<feature type="signal peptide" evidence="2">
    <location>
        <begin position="1"/>
        <end position="23"/>
    </location>
</feature>
<proteinExistence type="predicted"/>
<reference evidence="5" key="1">
    <citation type="submission" date="2016-10" db="EMBL/GenBank/DDBJ databases">
        <authorList>
            <person name="Varghese N."/>
            <person name="Submissions S."/>
        </authorList>
    </citation>
    <scope>NUCLEOTIDE SEQUENCE [LARGE SCALE GENOMIC DNA]</scope>
    <source>
        <strain evidence="5">CGMCC 4.2126</strain>
    </source>
</reference>
<dbReference type="Proteomes" id="UP000199111">
    <property type="component" value="Unassembled WGS sequence"/>
</dbReference>
<dbReference type="SUPFAM" id="SSF63829">
    <property type="entry name" value="Calcium-dependent phosphotriesterase"/>
    <property type="match status" value="1"/>
</dbReference>
<dbReference type="PANTHER" id="PTHR37957">
    <property type="entry name" value="BLR7070 PROTEIN"/>
    <property type="match status" value="1"/>
</dbReference>
<sequence length="414" mass="44600">MRYRPLALLAAAAIALAGSPALAAVQAQSPAGDPADATLLARATLPAYTPAPGPATGAFSDPNNGMVPPYPSQVVLGISSVLPAGNGSYWAMPDNGFGTKGNSVDFLLRLYHFTPHWETARGGAGTIDVGRFLSLRDPDHRIPFPIVNENTADRLLTGGDFDVEAVTRVPDGSMWIGDEFGPFLLHFDRTGKLLQAPVAHPTLKAPQSPNLANGETPTVQGSRGYEALASSPDGRYLYPAVEGGLPGDDNRFRRQIHEFDTRANRYTGRTWQYRTDGEDHRIADMQSLDANRAVLIEREDDEGPAATFKRVYLIDRRHVDADGFLVKTEIADLLDLRNPALIGSHDPAGGYGLGNPFKFPLQSVEALLPLPGNRILIMQDNNFPDSTGRVPGKTDATEMIVIGLRNLGKGSTQD</sequence>
<name>A0A1I3TQ05_9ACTN</name>
<keyword evidence="2" id="KW-0732">Signal</keyword>
<evidence type="ECO:0000256" key="1">
    <source>
        <dbReference type="SAM" id="MobiDB-lite"/>
    </source>
</evidence>
<dbReference type="Pfam" id="PF13449">
    <property type="entry name" value="Phytase-like"/>
    <property type="match status" value="1"/>
</dbReference>
<feature type="domain" description="Phytase-like" evidence="3">
    <location>
        <begin position="75"/>
        <end position="383"/>
    </location>
</feature>
<evidence type="ECO:0000313" key="5">
    <source>
        <dbReference type="Proteomes" id="UP000199111"/>
    </source>
</evidence>
<evidence type="ECO:0000259" key="3">
    <source>
        <dbReference type="Pfam" id="PF13449"/>
    </source>
</evidence>
<dbReference type="PANTHER" id="PTHR37957:SF1">
    <property type="entry name" value="PHYTASE-LIKE DOMAIN-CONTAINING PROTEIN"/>
    <property type="match status" value="1"/>
</dbReference>
<evidence type="ECO:0000313" key="4">
    <source>
        <dbReference type="EMBL" id="SFJ71711.1"/>
    </source>
</evidence>
<organism evidence="4 5">
    <name type="scientific">Streptosporangium canum</name>
    <dbReference type="NCBI Taxonomy" id="324952"/>
    <lineage>
        <taxon>Bacteria</taxon>
        <taxon>Bacillati</taxon>
        <taxon>Actinomycetota</taxon>
        <taxon>Actinomycetes</taxon>
        <taxon>Streptosporangiales</taxon>
        <taxon>Streptosporangiaceae</taxon>
        <taxon>Streptosporangium</taxon>
    </lineage>
</organism>
<dbReference type="RefSeq" id="WP_093888233.1">
    <property type="nucleotide sequence ID" value="NZ_FOQY01000011.1"/>
</dbReference>
<feature type="compositionally biased region" description="Polar residues" evidence="1">
    <location>
        <begin position="205"/>
        <end position="221"/>
    </location>
</feature>
<gene>
    <name evidence="4" type="ORF">SAMN05216275_111189</name>
</gene>
<evidence type="ECO:0000256" key="2">
    <source>
        <dbReference type="SAM" id="SignalP"/>
    </source>
</evidence>
<keyword evidence="5" id="KW-1185">Reference proteome</keyword>
<dbReference type="EMBL" id="FOQY01000011">
    <property type="protein sequence ID" value="SFJ71711.1"/>
    <property type="molecule type" value="Genomic_DNA"/>
</dbReference>
<feature type="chain" id="PRO_5011521395" evidence="2">
    <location>
        <begin position="24"/>
        <end position="414"/>
    </location>
</feature>
<dbReference type="InterPro" id="IPR027372">
    <property type="entry name" value="Phytase-like_dom"/>
</dbReference>
<dbReference type="AlphaFoldDB" id="A0A1I3TQ05"/>
<accession>A0A1I3TQ05</accession>
<dbReference type="GeneID" id="96299472"/>
<feature type="region of interest" description="Disordered" evidence="1">
    <location>
        <begin position="202"/>
        <end position="221"/>
    </location>
</feature>